<dbReference type="PANTHER" id="PTHR11567:SF211">
    <property type="entry name" value="PROSTATIC ACID PHOSPHATASE"/>
    <property type="match status" value="1"/>
</dbReference>
<dbReference type="AlphaFoldDB" id="A0A0N4VK29"/>
<organism evidence="12">
    <name type="scientific">Enterobius vermicularis</name>
    <name type="common">Human pinworm</name>
    <dbReference type="NCBI Taxonomy" id="51028"/>
    <lineage>
        <taxon>Eukaryota</taxon>
        <taxon>Metazoa</taxon>
        <taxon>Ecdysozoa</taxon>
        <taxon>Nematoda</taxon>
        <taxon>Chromadorea</taxon>
        <taxon>Rhabditida</taxon>
        <taxon>Spirurina</taxon>
        <taxon>Oxyuridomorpha</taxon>
        <taxon>Oxyuroidea</taxon>
        <taxon>Oxyuridae</taxon>
        <taxon>Enterobius</taxon>
    </lineage>
</organism>
<dbReference type="Pfam" id="PF00328">
    <property type="entry name" value="His_Phos_2"/>
    <property type="match status" value="1"/>
</dbReference>
<dbReference type="PANTHER" id="PTHR11567">
    <property type="entry name" value="ACID PHOSPHATASE-RELATED"/>
    <property type="match status" value="1"/>
</dbReference>
<evidence type="ECO:0000256" key="8">
    <source>
        <dbReference type="SAM" id="MobiDB-lite"/>
    </source>
</evidence>
<sequence>MADIFPEDEPPPKTLQTVEETDVESAAKEEPKAEPETAAEPSPKKSEERKKSALLSLLKWAPYAVVVLLIAAGILIILLYTNILGQKEQKKLPAYIWRHGDRAPNKLFSQIPLPENAFPKKLGELTEIGEEQAQKLGRQLRDCYFTTSISADKVFIRSTNITRTIATAKNVIKELQLDVEIHHAVEMKEDYV</sequence>
<reference evidence="10 11" key="2">
    <citation type="submission" date="2018-10" db="EMBL/GenBank/DDBJ databases">
        <authorList>
            <consortium name="Pathogen Informatics"/>
        </authorList>
    </citation>
    <scope>NUCLEOTIDE SEQUENCE [LARGE SCALE GENOMIC DNA]</scope>
</reference>
<evidence type="ECO:0000256" key="3">
    <source>
        <dbReference type="ARBA" id="ARBA00012646"/>
    </source>
</evidence>
<dbReference type="GO" id="GO:0003993">
    <property type="term" value="F:acid phosphatase activity"/>
    <property type="evidence" value="ECO:0007669"/>
    <property type="project" value="UniProtKB-EC"/>
</dbReference>
<dbReference type="STRING" id="51028.A0A0N4VK29"/>
<keyword evidence="4" id="KW-0732">Signal</keyword>
<keyword evidence="7" id="KW-0325">Glycoprotein</keyword>
<dbReference type="InterPro" id="IPR000560">
    <property type="entry name" value="His_Pase_clade-2"/>
</dbReference>
<feature type="compositionally biased region" description="Basic and acidic residues" evidence="8">
    <location>
        <begin position="25"/>
        <end position="35"/>
    </location>
</feature>
<name>A0A0N4VK29_ENTVE</name>
<proteinExistence type="inferred from homology"/>
<dbReference type="EMBL" id="UXUI01010919">
    <property type="protein sequence ID" value="VDD95774.1"/>
    <property type="molecule type" value="Genomic_DNA"/>
</dbReference>
<dbReference type="InterPro" id="IPR029033">
    <property type="entry name" value="His_PPase_superfam"/>
</dbReference>
<evidence type="ECO:0000256" key="2">
    <source>
        <dbReference type="ARBA" id="ARBA00005375"/>
    </source>
</evidence>
<evidence type="ECO:0000256" key="7">
    <source>
        <dbReference type="ARBA" id="ARBA00023180"/>
    </source>
</evidence>
<comment type="catalytic activity">
    <reaction evidence="1">
        <text>a phosphate monoester + H2O = an alcohol + phosphate</text>
        <dbReference type="Rhea" id="RHEA:15017"/>
        <dbReference type="ChEBI" id="CHEBI:15377"/>
        <dbReference type="ChEBI" id="CHEBI:30879"/>
        <dbReference type="ChEBI" id="CHEBI:43474"/>
        <dbReference type="ChEBI" id="CHEBI:67140"/>
        <dbReference type="EC" id="3.1.3.2"/>
    </reaction>
</comment>
<evidence type="ECO:0000313" key="12">
    <source>
        <dbReference type="WBParaSite" id="EVEC_0001121101-mRNA-1"/>
    </source>
</evidence>
<feature type="transmembrane region" description="Helical" evidence="9">
    <location>
        <begin position="60"/>
        <end position="81"/>
    </location>
</feature>
<keyword evidence="9" id="KW-0472">Membrane</keyword>
<evidence type="ECO:0000256" key="9">
    <source>
        <dbReference type="SAM" id="Phobius"/>
    </source>
</evidence>
<evidence type="ECO:0000256" key="6">
    <source>
        <dbReference type="ARBA" id="ARBA00023157"/>
    </source>
</evidence>
<keyword evidence="5" id="KW-0378">Hydrolase</keyword>
<protein>
    <recommendedName>
        <fullName evidence="3">acid phosphatase</fullName>
        <ecNumber evidence="3">3.1.3.2</ecNumber>
    </recommendedName>
</protein>
<evidence type="ECO:0000256" key="1">
    <source>
        <dbReference type="ARBA" id="ARBA00000032"/>
    </source>
</evidence>
<dbReference type="WBParaSite" id="EVEC_0001121101-mRNA-1">
    <property type="protein sequence ID" value="EVEC_0001121101-mRNA-1"/>
    <property type="gene ID" value="EVEC_0001121101"/>
</dbReference>
<dbReference type="CDD" id="cd07040">
    <property type="entry name" value="HP"/>
    <property type="match status" value="1"/>
</dbReference>
<dbReference type="SUPFAM" id="SSF53254">
    <property type="entry name" value="Phosphoglycerate mutase-like"/>
    <property type="match status" value="1"/>
</dbReference>
<evidence type="ECO:0000256" key="4">
    <source>
        <dbReference type="ARBA" id="ARBA00022729"/>
    </source>
</evidence>
<dbReference type="EC" id="3.1.3.2" evidence="3"/>
<dbReference type="Proteomes" id="UP000274131">
    <property type="component" value="Unassembled WGS sequence"/>
</dbReference>
<evidence type="ECO:0000313" key="10">
    <source>
        <dbReference type="EMBL" id="VDD95774.1"/>
    </source>
</evidence>
<keyword evidence="9" id="KW-1133">Transmembrane helix</keyword>
<keyword evidence="6" id="KW-1015">Disulfide bond</keyword>
<dbReference type="Gene3D" id="3.40.50.1240">
    <property type="entry name" value="Phosphoglycerate mutase-like"/>
    <property type="match status" value="1"/>
</dbReference>
<keyword evidence="9" id="KW-0812">Transmembrane</keyword>
<evidence type="ECO:0000313" key="11">
    <source>
        <dbReference type="Proteomes" id="UP000274131"/>
    </source>
</evidence>
<keyword evidence="11" id="KW-1185">Reference proteome</keyword>
<accession>A0A0N4VK29</accession>
<dbReference type="OrthoDB" id="5821688at2759"/>
<gene>
    <name evidence="10" type="ORF">EVEC_LOCUS10525</name>
</gene>
<feature type="region of interest" description="Disordered" evidence="8">
    <location>
        <begin position="1"/>
        <end position="47"/>
    </location>
</feature>
<dbReference type="InterPro" id="IPR050645">
    <property type="entry name" value="Histidine_acid_phosphatase"/>
</dbReference>
<reference evidence="12" key="1">
    <citation type="submission" date="2017-02" db="UniProtKB">
        <authorList>
            <consortium name="WormBaseParasite"/>
        </authorList>
    </citation>
    <scope>IDENTIFICATION</scope>
</reference>
<evidence type="ECO:0000256" key="5">
    <source>
        <dbReference type="ARBA" id="ARBA00022801"/>
    </source>
</evidence>
<comment type="similarity">
    <text evidence="2">Belongs to the histidine acid phosphatase family.</text>
</comment>